<reference evidence="2 3" key="1">
    <citation type="submission" date="2016-07" db="EMBL/GenBank/DDBJ databases">
        <title>Pervasive Adenine N6-methylation of Active Genes in Fungi.</title>
        <authorList>
            <consortium name="DOE Joint Genome Institute"/>
            <person name="Mondo S.J."/>
            <person name="Dannebaum R.O."/>
            <person name="Kuo R.C."/>
            <person name="Labutti K."/>
            <person name="Haridas S."/>
            <person name="Kuo A."/>
            <person name="Salamov A."/>
            <person name="Ahrendt S.R."/>
            <person name="Lipzen A."/>
            <person name="Sullivan W."/>
            <person name="Andreopoulos W.B."/>
            <person name="Clum A."/>
            <person name="Lindquist E."/>
            <person name="Daum C."/>
            <person name="Ramamoorthy G.K."/>
            <person name="Gryganskyi A."/>
            <person name="Culley D."/>
            <person name="Magnuson J.K."/>
            <person name="James T.Y."/>
            <person name="O'Malley M.A."/>
            <person name="Stajich J.E."/>
            <person name="Spatafora J.W."/>
            <person name="Visel A."/>
            <person name="Grigoriev I.V."/>
        </authorList>
    </citation>
    <scope>NUCLEOTIDE SEQUENCE [LARGE SCALE GENOMIC DNA]</scope>
    <source>
        <strain evidence="2 3">JEL800</strain>
    </source>
</reference>
<name>A0A1Y2CPQ9_9FUNG</name>
<sequence>MPSNTRPHEEEKRPELDLLAALPPPPTLPTTPLKTLTTLVLMPFFQGMFYGLGEGVARLLVFKWWGIENFTTIPTAGVTSSTASKLANDDKKSGFLGMFRSGKTEKTVGLDLGSDVCRWKRCLELEMDGI</sequence>
<gene>
    <name evidence="2" type="ORF">BCR33DRAFT_763415</name>
</gene>
<feature type="region of interest" description="Disordered" evidence="1">
    <location>
        <begin position="1"/>
        <end position="27"/>
    </location>
</feature>
<feature type="compositionally biased region" description="Basic and acidic residues" evidence="1">
    <location>
        <begin position="1"/>
        <end position="16"/>
    </location>
</feature>
<evidence type="ECO:0000256" key="1">
    <source>
        <dbReference type="SAM" id="MobiDB-lite"/>
    </source>
</evidence>
<protein>
    <submittedName>
        <fullName evidence="2">Uncharacterized protein</fullName>
    </submittedName>
</protein>
<dbReference type="EMBL" id="MCGO01000010">
    <property type="protein sequence ID" value="ORY48926.1"/>
    <property type="molecule type" value="Genomic_DNA"/>
</dbReference>
<proteinExistence type="predicted"/>
<evidence type="ECO:0000313" key="3">
    <source>
        <dbReference type="Proteomes" id="UP000193642"/>
    </source>
</evidence>
<dbReference type="AlphaFoldDB" id="A0A1Y2CPQ9"/>
<accession>A0A1Y2CPQ9</accession>
<evidence type="ECO:0000313" key="2">
    <source>
        <dbReference type="EMBL" id="ORY48926.1"/>
    </source>
</evidence>
<comment type="caution">
    <text evidence="2">The sequence shown here is derived from an EMBL/GenBank/DDBJ whole genome shotgun (WGS) entry which is preliminary data.</text>
</comment>
<dbReference type="Proteomes" id="UP000193642">
    <property type="component" value="Unassembled WGS sequence"/>
</dbReference>
<dbReference type="OrthoDB" id="2134946at2759"/>
<keyword evidence="3" id="KW-1185">Reference proteome</keyword>
<organism evidence="2 3">
    <name type="scientific">Rhizoclosmatium globosum</name>
    <dbReference type="NCBI Taxonomy" id="329046"/>
    <lineage>
        <taxon>Eukaryota</taxon>
        <taxon>Fungi</taxon>
        <taxon>Fungi incertae sedis</taxon>
        <taxon>Chytridiomycota</taxon>
        <taxon>Chytridiomycota incertae sedis</taxon>
        <taxon>Chytridiomycetes</taxon>
        <taxon>Chytridiales</taxon>
        <taxon>Chytriomycetaceae</taxon>
        <taxon>Rhizoclosmatium</taxon>
    </lineage>
</organism>